<keyword evidence="4" id="KW-1185">Reference proteome</keyword>
<accession>A0ABV8VVK4</accession>
<dbReference type="EMBL" id="JBHSDV010000003">
    <property type="protein sequence ID" value="MFC4388553.1"/>
    <property type="molecule type" value="Genomic_DNA"/>
</dbReference>
<dbReference type="NCBIfam" id="NF041554">
    <property type="entry name" value="SA1362_fam"/>
    <property type="match status" value="1"/>
</dbReference>
<evidence type="ECO:0000256" key="2">
    <source>
        <dbReference type="SAM" id="Phobius"/>
    </source>
</evidence>
<reference evidence="4" key="1">
    <citation type="journal article" date="2019" name="Int. J. Syst. Evol. Microbiol.">
        <title>The Global Catalogue of Microorganisms (GCM) 10K type strain sequencing project: providing services to taxonomists for standard genome sequencing and annotation.</title>
        <authorList>
            <consortium name="The Broad Institute Genomics Platform"/>
            <consortium name="The Broad Institute Genome Sequencing Center for Infectious Disease"/>
            <person name="Wu L."/>
            <person name="Ma J."/>
        </authorList>
    </citation>
    <scope>NUCLEOTIDE SEQUENCE [LARGE SCALE GENOMIC DNA]</scope>
    <source>
        <strain evidence="4">KACC 14058</strain>
    </source>
</reference>
<feature type="compositionally biased region" description="Polar residues" evidence="1">
    <location>
        <begin position="77"/>
        <end position="100"/>
    </location>
</feature>
<dbReference type="RefSeq" id="WP_390199647.1">
    <property type="nucleotide sequence ID" value="NZ_JBHSDV010000003.1"/>
</dbReference>
<name>A0ABV8VVK4_9BACI</name>
<evidence type="ECO:0000313" key="3">
    <source>
        <dbReference type="EMBL" id="MFC4388553.1"/>
    </source>
</evidence>
<keyword evidence="2" id="KW-0472">Membrane</keyword>
<protein>
    <submittedName>
        <fullName evidence="3">SA1362 family protein</fullName>
    </submittedName>
</protein>
<proteinExistence type="predicted"/>
<dbReference type="InterPro" id="IPR048110">
    <property type="entry name" value="SA1362/YqhP-like"/>
</dbReference>
<evidence type="ECO:0000313" key="4">
    <source>
        <dbReference type="Proteomes" id="UP001595880"/>
    </source>
</evidence>
<feature type="transmembrane region" description="Helical" evidence="2">
    <location>
        <begin position="32"/>
        <end position="55"/>
    </location>
</feature>
<gene>
    <name evidence="3" type="ORF">ACFOZ1_12180</name>
</gene>
<sequence length="127" mass="14446">MKNNISTYIVYGLIGLAFIGLIGAISTDAIGLVRGLLFAVITGFVIFGIFYFFFVKQRTTDELKKYRKAVKQSKQKYPTSYQTSKASLKQTKQSHSLNKINHSKERRDASHLRVIDGNKKRKNRATL</sequence>
<keyword evidence="2" id="KW-1133">Transmembrane helix</keyword>
<feature type="region of interest" description="Disordered" evidence="1">
    <location>
        <begin position="77"/>
        <end position="109"/>
    </location>
</feature>
<organism evidence="3 4">
    <name type="scientific">Gracilibacillus marinus</name>
    <dbReference type="NCBI Taxonomy" id="630535"/>
    <lineage>
        <taxon>Bacteria</taxon>
        <taxon>Bacillati</taxon>
        <taxon>Bacillota</taxon>
        <taxon>Bacilli</taxon>
        <taxon>Bacillales</taxon>
        <taxon>Bacillaceae</taxon>
        <taxon>Gracilibacillus</taxon>
    </lineage>
</organism>
<dbReference type="Proteomes" id="UP001595880">
    <property type="component" value="Unassembled WGS sequence"/>
</dbReference>
<keyword evidence="2" id="KW-0812">Transmembrane</keyword>
<evidence type="ECO:0000256" key="1">
    <source>
        <dbReference type="SAM" id="MobiDB-lite"/>
    </source>
</evidence>
<feature type="transmembrane region" description="Helical" evidence="2">
    <location>
        <begin position="7"/>
        <end position="26"/>
    </location>
</feature>
<comment type="caution">
    <text evidence="3">The sequence shown here is derived from an EMBL/GenBank/DDBJ whole genome shotgun (WGS) entry which is preliminary data.</text>
</comment>